<organism evidence="2 3">
    <name type="scientific">Mythimna separata</name>
    <name type="common">Oriental armyworm</name>
    <name type="synonym">Pseudaletia separata</name>
    <dbReference type="NCBI Taxonomy" id="271217"/>
    <lineage>
        <taxon>Eukaryota</taxon>
        <taxon>Metazoa</taxon>
        <taxon>Ecdysozoa</taxon>
        <taxon>Arthropoda</taxon>
        <taxon>Hexapoda</taxon>
        <taxon>Insecta</taxon>
        <taxon>Pterygota</taxon>
        <taxon>Neoptera</taxon>
        <taxon>Endopterygota</taxon>
        <taxon>Lepidoptera</taxon>
        <taxon>Glossata</taxon>
        <taxon>Ditrysia</taxon>
        <taxon>Noctuoidea</taxon>
        <taxon>Noctuidae</taxon>
        <taxon>Noctuinae</taxon>
        <taxon>Hadenini</taxon>
        <taxon>Mythimna</taxon>
    </lineage>
</organism>
<comment type="caution">
    <text evidence="2">The sequence shown here is derived from an EMBL/GenBank/DDBJ whole genome shotgun (WGS) entry which is preliminary data.</text>
</comment>
<keyword evidence="3" id="KW-1185">Reference proteome</keyword>
<accession>A0AAD7Y5L0</accession>
<gene>
    <name evidence="2" type="ORF">PYW07_013010</name>
</gene>
<dbReference type="EMBL" id="JARGEI010000032">
    <property type="protein sequence ID" value="KAJ8703716.1"/>
    <property type="molecule type" value="Genomic_DNA"/>
</dbReference>
<evidence type="ECO:0000256" key="1">
    <source>
        <dbReference type="SAM" id="MobiDB-lite"/>
    </source>
</evidence>
<dbReference type="Proteomes" id="UP001231518">
    <property type="component" value="Chromosome 31"/>
</dbReference>
<name>A0AAD7Y5L0_MYTSE</name>
<protein>
    <submittedName>
        <fullName evidence="2">Uncharacterized protein</fullName>
    </submittedName>
</protein>
<dbReference type="AlphaFoldDB" id="A0AAD7Y5L0"/>
<sequence>MCNNDAPGCCATCLISEVSLLRFLHGGPLCVSHNGFNALRVAGPFYNGHMSVTKPFLYSRKNCYATPRYVKCLRQHGTTDCPRPKDRTQCEEPPSCVLCGFVSATARREGLPRAILGASGIEVVAEATSPDMKPTRPGARSPSDRGGAGHCEEEERIQPSPPPIRPALGRTSSLPNVRMALSG</sequence>
<feature type="region of interest" description="Disordered" evidence="1">
    <location>
        <begin position="126"/>
        <end position="183"/>
    </location>
</feature>
<proteinExistence type="predicted"/>
<evidence type="ECO:0000313" key="3">
    <source>
        <dbReference type="Proteomes" id="UP001231518"/>
    </source>
</evidence>
<evidence type="ECO:0000313" key="2">
    <source>
        <dbReference type="EMBL" id="KAJ8703716.1"/>
    </source>
</evidence>
<reference evidence="2" key="1">
    <citation type="submission" date="2023-03" db="EMBL/GenBank/DDBJ databases">
        <title>Chromosome-level genomes of two armyworms, Mythimna separata and Mythimna loreyi, provide insights into the biosynthesis and reception of sex pheromones.</title>
        <authorList>
            <person name="Zhao H."/>
        </authorList>
    </citation>
    <scope>NUCLEOTIDE SEQUENCE</scope>
    <source>
        <strain evidence="2">BeijingLab</strain>
        <tissue evidence="2">Pupa</tissue>
    </source>
</reference>